<reference evidence="7" key="2">
    <citation type="journal article" date="2019" name="IMA Fungus">
        <title>Genome sequencing and comparison of five Tilletia species to identify candidate genes for the detection of regulated species infecting wheat.</title>
        <authorList>
            <person name="Nguyen H.D.T."/>
            <person name="Sultana T."/>
            <person name="Kesanakurti P."/>
            <person name="Hambleton S."/>
        </authorList>
    </citation>
    <scope>NUCLEOTIDE SEQUENCE</scope>
    <source>
        <strain evidence="7">DAOMC 236416</strain>
    </source>
</reference>
<dbReference type="PANTHER" id="PTHR48097">
    <property type="entry name" value="L-THREONINE ALDOLASE-RELATED"/>
    <property type="match status" value="1"/>
</dbReference>
<sequence length="524" mass="56656">MLTASSSRVLFSTRRLRSEVERSQRLAGKRVRLSPASWELICPSSSISSSSRSIHQDQTTVVKADPLATPPAKTTQARLPFRFFPPQPRPINSPPRSASASPTRSMSTKARSTSSSIPHAPSSIKERFTLPQGPKAYETSHVKNEDKLRAVGRDFRSDTLTIPTDSMFEAMKVASRGDDVYLEDETTTAFEESIALLLQKDAAIFVSSGTLSNQLAIRAHLAGPPHQILLDVRAHINRYESGAAAALSGAASTTVSPTNGMYMTWEDDVRPNLILDDDVHLAPTRLVCLENTLGGVIFPQEEIIKIGNGVRELGQGSVKFHLDGARLWNVAAETGKSMAELAAPFDSVSLCLSKGLGAPMGTVLVGPKTFIHKVRHLRKMYGGGLRQTGPLAAAARVAIEEHFPRLQTTHVMRQWLEDRLVEEGVHIESSGTNMIFFDLSPLGLYPDDLSLACTHPAYLPSGAEPLKTSGNRLVLHHQTNPQALADLVEVLRRLKADPAGVRDGGSGDAVASSGVYATVGQRGK</sequence>
<dbReference type="Pfam" id="PF01212">
    <property type="entry name" value="Beta_elim_lyase"/>
    <property type="match status" value="1"/>
</dbReference>
<dbReference type="GO" id="GO:0005829">
    <property type="term" value="C:cytosol"/>
    <property type="evidence" value="ECO:0007669"/>
    <property type="project" value="TreeGrafter"/>
</dbReference>
<dbReference type="SUPFAM" id="SSF53383">
    <property type="entry name" value="PLP-dependent transferases"/>
    <property type="match status" value="1"/>
</dbReference>
<dbReference type="EMBL" id="LWDF02000422">
    <property type="protein sequence ID" value="KAE8248891.1"/>
    <property type="molecule type" value="Genomic_DNA"/>
</dbReference>
<dbReference type="GO" id="GO:0006567">
    <property type="term" value="P:L-threonine catabolic process"/>
    <property type="evidence" value="ECO:0007669"/>
    <property type="project" value="TreeGrafter"/>
</dbReference>
<dbReference type="NCBIfam" id="NF041359">
    <property type="entry name" value="GntG_guanitoxin"/>
    <property type="match status" value="1"/>
</dbReference>
<keyword evidence="4" id="KW-0456">Lyase</keyword>
<dbReference type="InterPro" id="IPR023603">
    <property type="entry name" value="Low_specificity_L-TA-like"/>
</dbReference>
<dbReference type="InterPro" id="IPR001597">
    <property type="entry name" value="ArAA_b-elim_lyase/Thr_aldolase"/>
</dbReference>
<evidence type="ECO:0000313" key="7">
    <source>
        <dbReference type="EMBL" id="KAE8248891.1"/>
    </source>
</evidence>
<feature type="region of interest" description="Disordered" evidence="5">
    <location>
        <begin position="82"/>
        <end position="144"/>
    </location>
</feature>
<comment type="caution">
    <text evidence="7">The sequence shown here is derived from an EMBL/GenBank/DDBJ whole genome shotgun (WGS) entry which is preliminary data.</text>
</comment>
<dbReference type="Gene3D" id="3.40.640.10">
    <property type="entry name" value="Type I PLP-dependent aspartate aminotransferase-like (Major domain)"/>
    <property type="match status" value="1"/>
</dbReference>
<evidence type="ECO:0000256" key="1">
    <source>
        <dbReference type="ARBA" id="ARBA00001933"/>
    </source>
</evidence>
<evidence type="ECO:0000256" key="4">
    <source>
        <dbReference type="ARBA" id="ARBA00023239"/>
    </source>
</evidence>
<evidence type="ECO:0000256" key="3">
    <source>
        <dbReference type="ARBA" id="ARBA00022898"/>
    </source>
</evidence>
<feature type="compositionally biased region" description="Low complexity" evidence="5">
    <location>
        <begin position="94"/>
        <end position="123"/>
    </location>
</feature>
<dbReference type="InterPro" id="IPR015424">
    <property type="entry name" value="PyrdxlP-dep_Trfase"/>
</dbReference>
<feature type="compositionally biased region" description="Pro residues" evidence="5">
    <location>
        <begin position="83"/>
        <end position="93"/>
    </location>
</feature>
<evidence type="ECO:0000313" key="8">
    <source>
        <dbReference type="Proteomes" id="UP000077521"/>
    </source>
</evidence>
<evidence type="ECO:0000256" key="2">
    <source>
        <dbReference type="ARBA" id="ARBA00006966"/>
    </source>
</evidence>
<comment type="cofactor">
    <cofactor evidence="1">
        <name>pyridoxal 5'-phosphate</name>
        <dbReference type="ChEBI" id="CHEBI:597326"/>
    </cofactor>
</comment>
<keyword evidence="3" id="KW-0663">Pyridoxal phosphate</keyword>
<gene>
    <name evidence="7" type="ORF">A4X13_0g5430</name>
</gene>
<name>A0A177TSG4_9BASI</name>
<dbReference type="GO" id="GO:0008732">
    <property type="term" value="F:L-allo-threonine aldolase activity"/>
    <property type="evidence" value="ECO:0007669"/>
    <property type="project" value="TreeGrafter"/>
</dbReference>
<dbReference type="InterPro" id="IPR015421">
    <property type="entry name" value="PyrdxlP-dep_Trfase_major"/>
</dbReference>
<dbReference type="GO" id="GO:0006545">
    <property type="term" value="P:glycine biosynthetic process"/>
    <property type="evidence" value="ECO:0007669"/>
    <property type="project" value="TreeGrafter"/>
</dbReference>
<dbReference type="Proteomes" id="UP000077521">
    <property type="component" value="Unassembled WGS sequence"/>
</dbReference>
<accession>A0A177TSG4</accession>
<proteinExistence type="inferred from homology"/>
<dbReference type="FunFam" id="3.40.640.10:FF:000030">
    <property type="entry name" value="Low-specificity L-threonine aldolase"/>
    <property type="match status" value="1"/>
</dbReference>
<dbReference type="PANTHER" id="PTHR48097:SF9">
    <property type="entry name" value="L-THREONINE ALDOLASE"/>
    <property type="match status" value="1"/>
</dbReference>
<evidence type="ECO:0000259" key="6">
    <source>
        <dbReference type="Pfam" id="PF01212"/>
    </source>
</evidence>
<comment type="similarity">
    <text evidence="2">Belongs to the threonine aldolase family.</text>
</comment>
<dbReference type="AlphaFoldDB" id="A0A177TSG4"/>
<feature type="domain" description="Aromatic amino acid beta-eliminating lyase/threonine aldolase" evidence="6">
    <location>
        <begin position="154"/>
        <end position="437"/>
    </location>
</feature>
<organism evidence="7 8">
    <name type="scientific">Tilletia indica</name>
    <dbReference type="NCBI Taxonomy" id="43049"/>
    <lineage>
        <taxon>Eukaryota</taxon>
        <taxon>Fungi</taxon>
        <taxon>Dikarya</taxon>
        <taxon>Basidiomycota</taxon>
        <taxon>Ustilaginomycotina</taxon>
        <taxon>Exobasidiomycetes</taxon>
        <taxon>Tilletiales</taxon>
        <taxon>Tilletiaceae</taxon>
        <taxon>Tilletia</taxon>
    </lineage>
</organism>
<evidence type="ECO:0000256" key="5">
    <source>
        <dbReference type="SAM" id="MobiDB-lite"/>
    </source>
</evidence>
<reference evidence="7" key="1">
    <citation type="submission" date="2016-04" db="EMBL/GenBank/DDBJ databases">
        <authorList>
            <person name="Nguyen H.D."/>
            <person name="Samba Siva P."/>
            <person name="Cullis J."/>
            <person name="Levesque C.A."/>
            <person name="Hambleton S."/>
        </authorList>
    </citation>
    <scope>NUCLEOTIDE SEQUENCE</scope>
    <source>
        <strain evidence="7">DAOMC 236416</strain>
    </source>
</reference>
<keyword evidence="8" id="KW-1185">Reference proteome</keyword>
<protein>
    <recommendedName>
        <fullName evidence="6">Aromatic amino acid beta-eliminating lyase/threonine aldolase domain-containing protein</fullName>
    </recommendedName>
</protein>